<dbReference type="PaxDb" id="2903-EOD29714"/>
<name>A0A0D3K1S9_EMIH1</name>
<reference evidence="3" key="1">
    <citation type="journal article" date="2013" name="Nature">
        <title>Pan genome of the phytoplankton Emiliania underpins its global distribution.</title>
        <authorList>
            <person name="Read B.A."/>
            <person name="Kegel J."/>
            <person name="Klute M.J."/>
            <person name="Kuo A."/>
            <person name="Lefebvre S.C."/>
            <person name="Maumus F."/>
            <person name="Mayer C."/>
            <person name="Miller J."/>
            <person name="Monier A."/>
            <person name="Salamov A."/>
            <person name="Young J."/>
            <person name="Aguilar M."/>
            <person name="Claverie J.M."/>
            <person name="Frickenhaus S."/>
            <person name="Gonzalez K."/>
            <person name="Herman E.K."/>
            <person name="Lin Y.C."/>
            <person name="Napier J."/>
            <person name="Ogata H."/>
            <person name="Sarno A.F."/>
            <person name="Shmutz J."/>
            <person name="Schroeder D."/>
            <person name="de Vargas C."/>
            <person name="Verret F."/>
            <person name="von Dassow P."/>
            <person name="Valentin K."/>
            <person name="Van de Peer Y."/>
            <person name="Wheeler G."/>
            <person name="Dacks J.B."/>
            <person name="Delwiche C.F."/>
            <person name="Dyhrman S.T."/>
            <person name="Glockner G."/>
            <person name="John U."/>
            <person name="Richards T."/>
            <person name="Worden A.Z."/>
            <person name="Zhang X."/>
            <person name="Grigoriev I.V."/>
            <person name="Allen A.E."/>
            <person name="Bidle K."/>
            <person name="Borodovsky M."/>
            <person name="Bowler C."/>
            <person name="Brownlee C."/>
            <person name="Cock J.M."/>
            <person name="Elias M."/>
            <person name="Gladyshev V.N."/>
            <person name="Groth M."/>
            <person name="Guda C."/>
            <person name="Hadaegh A."/>
            <person name="Iglesias-Rodriguez M.D."/>
            <person name="Jenkins J."/>
            <person name="Jones B.M."/>
            <person name="Lawson T."/>
            <person name="Leese F."/>
            <person name="Lindquist E."/>
            <person name="Lobanov A."/>
            <person name="Lomsadze A."/>
            <person name="Malik S.B."/>
            <person name="Marsh M.E."/>
            <person name="Mackinder L."/>
            <person name="Mock T."/>
            <person name="Mueller-Roeber B."/>
            <person name="Pagarete A."/>
            <person name="Parker M."/>
            <person name="Probert I."/>
            <person name="Quesneville H."/>
            <person name="Raines C."/>
            <person name="Rensing S.A."/>
            <person name="Riano-Pachon D.M."/>
            <person name="Richier S."/>
            <person name="Rokitta S."/>
            <person name="Shiraiwa Y."/>
            <person name="Soanes D.M."/>
            <person name="van der Giezen M."/>
            <person name="Wahlund T.M."/>
            <person name="Williams B."/>
            <person name="Wilson W."/>
            <person name="Wolfe G."/>
            <person name="Wurch L.L."/>
        </authorList>
    </citation>
    <scope>NUCLEOTIDE SEQUENCE</scope>
</reference>
<evidence type="ECO:0000313" key="3">
    <source>
        <dbReference type="Proteomes" id="UP000013827"/>
    </source>
</evidence>
<dbReference type="AlphaFoldDB" id="A0A0D3K1S9"/>
<dbReference type="KEGG" id="ehx:EMIHUDRAFT_233617"/>
<dbReference type="STRING" id="2903.R1F8Y5"/>
<evidence type="ECO:0000259" key="1">
    <source>
        <dbReference type="Pfam" id="PF03016"/>
    </source>
</evidence>
<protein>
    <recommendedName>
        <fullName evidence="1">Exostosin GT47 domain-containing protein</fullName>
    </recommendedName>
</protein>
<accession>A0A0D3K1S9</accession>
<reference evidence="2" key="2">
    <citation type="submission" date="2024-10" db="UniProtKB">
        <authorList>
            <consortium name="EnsemblProtists"/>
        </authorList>
    </citation>
    <scope>IDENTIFICATION</scope>
</reference>
<dbReference type="GeneID" id="17274987"/>
<dbReference type="EnsemblProtists" id="EOD29714">
    <property type="protein sequence ID" value="EOD29714"/>
    <property type="gene ID" value="EMIHUDRAFT_233617"/>
</dbReference>
<sequence length="108" mass="11888">MNGRNAADAVELYAASVFCLMPPGDTIVRGAIADALSVGCIPVFLHPAQQHIWPSHWDGKRASVLFDWSAWMDDKMGNVAVEIELAGELAEDIELADAGRRAQRRRRN</sequence>
<dbReference type="InterPro" id="IPR040911">
    <property type="entry name" value="Exostosin_GT47"/>
</dbReference>
<dbReference type="RefSeq" id="XP_005782143.1">
    <property type="nucleotide sequence ID" value="XM_005782086.1"/>
</dbReference>
<proteinExistence type="predicted"/>
<feature type="domain" description="Exostosin GT47" evidence="1">
    <location>
        <begin position="9"/>
        <end position="54"/>
    </location>
</feature>
<dbReference type="HOGENOM" id="CLU_2202022_0_0_1"/>
<evidence type="ECO:0000313" key="2">
    <source>
        <dbReference type="EnsemblProtists" id="EOD29714"/>
    </source>
</evidence>
<keyword evidence="3" id="KW-1185">Reference proteome</keyword>
<dbReference type="Proteomes" id="UP000013827">
    <property type="component" value="Unassembled WGS sequence"/>
</dbReference>
<dbReference type="Pfam" id="PF03016">
    <property type="entry name" value="Exostosin_GT47"/>
    <property type="match status" value="1"/>
</dbReference>
<organism evidence="2 3">
    <name type="scientific">Emiliania huxleyi (strain CCMP1516)</name>
    <dbReference type="NCBI Taxonomy" id="280463"/>
    <lineage>
        <taxon>Eukaryota</taxon>
        <taxon>Haptista</taxon>
        <taxon>Haptophyta</taxon>
        <taxon>Prymnesiophyceae</taxon>
        <taxon>Isochrysidales</taxon>
        <taxon>Noelaerhabdaceae</taxon>
        <taxon>Emiliania</taxon>
    </lineage>
</organism>